<reference evidence="1 2" key="1">
    <citation type="submission" date="2019-03" db="EMBL/GenBank/DDBJ databases">
        <title>Single cell metagenomics reveals metabolic interactions within the superorganism composed of flagellate Streblomastix strix and complex community of Bacteroidetes bacteria on its surface.</title>
        <authorList>
            <person name="Treitli S.C."/>
            <person name="Kolisko M."/>
            <person name="Husnik F."/>
            <person name="Keeling P."/>
            <person name="Hampl V."/>
        </authorList>
    </citation>
    <scope>NUCLEOTIDE SEQUENCE [LARGE SCALE GENOMIC DNA]</scope>
    <source>
        <strain evidence="1">ST1C</strain>
    </source>
</reference>
<comment type="caution">
    <text evidence="1">The sequence shown here is derived from an EMBL/GenBank/DDBJ whole genome shotgun (WGS) entry which is preliminary data.</text>
</comment>
<protein>
    <recommendedName>
        <fullName evidence="3">Fido domain-containing protein</fullName>
    </recommendedName>
</protein>
<accession>A0A5J4WPD0</accession>
<organism evidence="1 2">
    <name type="scientific">Streblomastix strix</name>
    <dbReference type="NCBI Taxonomy" id="222440"/>
    <lineage>
        <taxon>Eukaryota</taxon>
        <taxon>Metamonada</taxon>
        <taxon>Preaxostyla</taxon>
        <taxon>Oxymonadida</taxon>
        <taxon>Streblomastigidae</taxon>
        <taxon>Streblomastix</taxon>
    </lineage>
</organism>
<proteinExistence type="predicted"/>
<name>A0A5J4WPD0_9EUKA</name>
<dbReference type="EMBL" id="SNRW01001329">
    <property type="protein sequence ID" value="KAA6396834.1"/>
    <property type="molecule type" value="Genomic_DNA"/>
</dbReference>
<dbReference type="Proteomes" id="UP000324800">
    <property type="component" value="Unassembled WGS sequence"/>
</dbReference>
<dbReference type="AlphaFoldDB" id="A0A5J4WPD0"/>
<evidence type="ECO:0000313" key="2">
    <source>
        <dbReference type="Proteomes" id="UP000324800"/>
    </source>
</evidence>
<evidence type="ECO:0000313" key="1">
    <source>
        <dbReference type="EMBL" id="KAA6396834.1"/>
    </source>
</evidence>
<sequence>MGPIDADRIMYKNIIDSNCIEQDILPKNNINDAIEYLKNNEVPQIDELYQALFKRETFRYCSVYISDKNNSKIISAANVGIQHDNIDPNELQQLVDFAYEYDKPNMIMVIFACYLLQERIHPLEDGYSKMGRLLFLENIYQLAGSYVPLSLALRNNKQVEQLMNDTFKHINFGVTIKKRQIRSGDAAIYRLNMRIRTHCRRVTIPCTIKILNSAIGIPSICQRFVTTFDTASSENFSTRCTWTIQSISPEKSFMSLWQHPIYLRSLAFQIMIQIEQYDIMVDMAGKKDGEFGLGVLD</sequence>
<gene>
    <name evidence="1" type="ORF">EZS28_007642</name>
</gene>
<dbReference type="InterPro" id="IPR036597">
    <property type="entry name" value="Fido-like_dom_sf"/>
</dbReference>
<dbReference type="Gene3D" id="1.10.3290.10">
    <property type="entry name" value="Fido-like domain"/>
    <property type="match status" value="1"/>
</dbReference>
<evidence type="ECO:0008006" key="3">
    <source>
        <dbReference type="Google" id="ProtNLM"/>
    </source>
</evidence>